<evidence type="ECO:0000256" key="1">
    <source>
        <dbReference type="SAM" id="Phobius"/>
    </source>
</evidence>
<evidence type="ECO:0000313" key="2">
    <source>
        <dbReference type="EMBL" id="KAF9440317.1"/>
    </source>
</evidence>
<feature type="transmembrane region" description="Helical" evidence="1">
    <location>
        <begin position="152"/>
        <end position="170"/>
    </location>
</feature>
<keyword evidence="3" id="KW-1185">Reference proteome</keyword>
<sequence>MLNVLRWIQHARSELRSEFILEEFPPARLDRSRLSIGLCEEKWYKMFTERSTGLETKVDYECIDQVPLVYFDGSRWAAVKRRFMGAEGTLGNLTRLLETNGPKNATVTLFGTSPDNCCGLIRHEISSSEIHYHLFPYSGTQKSTLKRTSMDHILFLVLLFSFLTLWLRSFG</sequence>
<reference evidence="2" key="1">
    <citation type="submission" date="2020-11" db="EMBL/GenBank/DDBJ databases">
        <authorList>
            <consortium name="DOE Joint Genome Institute"/>
            <person name="Ahrendt S."/>
            <person name="Riley R."/>
            <person name="Andreopoulos W."/>
            <person name="Labutti K."/>
            <person name="Pangilinan J."/>
            <person name="Ruiz-Duenas F.J."/>
            <person name="Barrasa J.M."/>
            <person name="Sanchez-Garcia M."/>
            <person name="Camarero S."/>
            <person name="Miyauchi S."/>
            <person name="Serrano A."/>
            <person name="Linde D."/>
            <person name="Babiker R."/>
            <person name="Drula E."/>
            <person name="Ayuso-Fernandez I."/>
            <person name="Pacheco R."/>
            <person name="Padilla G."/>
            <person name="Ferreira P."/>
            <person name="Barriuso J."/>
            <person name="Kellner H."/>
            <person name="Castanera R."/>
            <person name="Alfaro M."/>
            <person name="Ramirez L."/>
            <person name="Pisabarro A.G."/>
            <person name="Kuo A."/>
            <person name="Tritt A."/>
            <person name="Lipzen A."/>
            <person name="He G."/>
            <person name="Yan M."/>
            <person name="Ng V."/>
            <person name="Cullen D."/>
            <person name="Martin F."/>
            <person name="Rosso M.-N."/>
            <person name="Henrissat B."/>
            <person name="Hibbett D."/>
            <person name="Martinez A.T."/>
            <person name="Grigoriev I.V."/>
        </authorList>
    </citation>
    <scope>NUCLEOTIDE SEQUENCE</scope>
    <source>
        <strain evidence="2">MF-IS2</strain>
    </source>
</reference>
<keyword evidence="1" id="KW-0472">Membrane</keyword>
<keyword evidence="1" id="KW-0812">Transmembrane</keyword>
<protein>
    <submittedName>
        <fullName evidence="2">Uncharacterized protein</fullName>
    </submittedName>
</protein>
<proteinExistence type="predicted"/>
<dbReference type="Proteomes" id="UP000807342">
    <property type="component" value="Unassembled WGS sequence"/>
</dbReference>
<dbReference type="EMBL" id="MU152634">
    <property type="protein sequence ID" value="KAF9440317.1"/>
    <property type="molecule type" value="Genomic_DNA"/>
</dbReference>
<name>A0A9P6BV51_9AGAR</name>
<dbReference type="AlphaFoldDB" id="A0A9P6BV51"/>
<evidence type="ECO:0000313" key="3">
    <source>
        <dbReference type="Proteomes" id="UP000807342"/>
    </source>
</evidence>
<organism evidence="2 3">
    <name type="scientific">Macrolepiota fuliginosa MF-IS2</name>
    <dbReference type="NCBI Taxonomy" id="1400762"/>
    <lineage>
        <taxon>Eukaryota</taxon>
        <taxon>Fungi</taxon>
        <taxon>Dikarya</taxon>
        <taxon>Basidiomycota</taxon>
        <taxon>Agaricomycotina</taxon>
        <taxon>Agaricomycetes</taxon>
        <taxon>Agaricomycetidae</taxon>
        <taxon>Agaricales</taxon>
        <taxon>Agaricineae</taxon>
        <taxon>Agaricaceae</taxon>
        <taxon>Macrolepiota</taxon>
    </lineage>
</organism>
<gene>
    <name evidence="2" type="ORF">P691DRAFT_802710</name>
</gene>
<keyword evidence="1" id="KW-1133">Transmembrane helix</keyword>
<comment type="caution">
    <text evidence="2">The sequence shown here is derived from an EMBL/GenBank/DDBJ whole genome shotgun (WGS) entry which is preliminary data.</text>
</comment>
<accession>A0A9P6BV51</accession>